<proteinExistence type="predicted"/>
<name>A0A6J5P6E4_9CAUD</name>
<sequence>MATTTFTGPVISLNGFSSGTSAAPVSVTTAGNISSSYGTTSATTGDTRLVYERLTFTSTGSGETFRAFSVVTGAGAAAGGTINGAHISLSVNGSGTISGAANALRTTLGGTSTNPGGTIASIQCDSNFASGGTWTNASFIRFTNSGTGTVANLLNVPTAMVETVSAGTHTKSIKIVDSTGTPYYLMCASAL</sequence>
<evidence type="ECO:0000313" key="1">
    <source>
        <dbReference type="EMBL" id="CAB4167490.1"/>
    </source>
</evidence>
<protein>
    <submittedName>
        <fullName evidence="1">Uncharacterized protein</fullName>
    </submittedName>
</protein>
<reference evidence="1" key="1">
    <citation type="submission" date="2020-04" db="EMBL/GenBank/DDBJ databases">
        <authorList>
            <person name="Chiriac C."/>
            <person name="Salcher M."/>
            <person name="Ghai R."/>
            <person name="Kavagutti S V."/>
        </authorList>
    </citation>
    <scope>NUCLEOTIDE SEQUENCE</scope>
</reference>
<dbReference type="EMBL" id="LR796817">
    <property type="protein sequence ID" value="CAB4167490.1"/>
    <property type="molecule type" value="Genomic_DNA"/>
</dbReference>
<gene>
    <name evidence="1" type="ORF">UFOVP868_23</name>
</gene>
<accession>A0A6J5P6E4</accession>
<organism evidence="1">
    <name type="scientific">uncultured Caudovirales phage</name>
    <dbReference type="NCBI Taxonomy" id="2100421"/>
    <lineage>
        <taxon>Viruses</taxon>
        <taxon>Duplodnaviria</taxon>
        <taxon>Heunggongvirae</taxon>
        <taxon>Uroviricota</taxon>
        <taxon>Caudoviricetes</taxon>
        <taxon>Peduoviridae</taxon>
        <taxon>Maltschvirus</taxon>
        <taxon>Maltschvirus maltsch</taxon>
    </lineage>
</organism>